<gene>
    <name evidence="2" type="ORF">HGRIS_005455</name>
</gene>
<accession>A0ABR3JYN4</accession>
<protein>
    <recommendedName>
        <fullName evidence="1">GH16 domain-containing protein</fullName>
    </recommendedName>
</protein>
<keyword evidence="3" id="KW-1185">Reference proteome</keyword>
<dbReference type="Gene3D" id="2.60.120.200">
    <property type="match status" value="1"/>
</dbReference>
<dbReference type="Proteomes" id="UP001556367">
    <property type="component" value="Unassembled WGS sequence"/>
</dbReference>
<name>A0ABR3JYN4_9AGAR</name>
<reference evidence="3" key="1">
    <citation type="submission" date="2024-06" db="EMBL/GenBank/DDBJ databases">
        <title>Multi-omics analyses provide insights into the biosynthesis of the anticancer antibiotic pleurotin in Hohenbuehelia grisea.</title>
        <authorList>
            <person name="Weaver J.A."/>
            <person name="Alberti F."/>
        </authorList>
    </citation>
    <scope>NUCLEOTIDE SEQUENCE [LARGE SCALE GENOMIC DNA]</scope>
    <source>
        <strain evidence="3">T-177</strain>
    </source>
</reference>
<evidence type="ECO:0000313" key="3">
    <source>
        <dbReference type="Proteomes" id="UP001556367"/>
    </source>
</evidence>
<dbReference type="InterPro" id="IPR000757">
    <property type="entry name" value="Beta-glucanase-like"/>
</dbReference>
<dbReference type="EMBL" id="JASNQZ010000001">
    <property type="protein sequence ID" value="KAL0960413.1"/>
    <property type="molecule type" value="Genomic_DNA"/>
</dbReference>
<dbReference type="PANTHER" id="PTHR10963">
    <property type="entry name" value="GLYCOSYL HYDROLASE-RELATED"/>
    <property type="match status" value="1"/>
</dbReference>
<dbReference type="PANTHER" id="PTHR10963:SF24">
    <property type="entry name" value="GLYCOSIDASE C21B10.07-RELATED"/>
    <property type="match status" value="1"/>
</dbReference>
<sequence>MPQGCGTWPVIWETKEQDWPSGGEVDILEGVNDVGPNRAVLHTTPNCTMPEKRLMAGATLQNDCDWSVNWNAGCGVSAPDAKSYGKAFNKNGGGWYAIERTDEHFKDWFWPRDDSCVPADVKVGAGAVTPEEWGLPFAYFPNTQCDLEKHFQENNIIINLTLCGDWAGQRDVYASSGCPATCEEIVADPKNFVDAYFDFAAVRVYTLEGSQ</sequence>
<evidence type="ECO:0000259" key="1">
    <source>
        <dbReference type="PROSITE" id="PS51762"/>
    </source>
</evidence>
<evidence type="ECO:0000313" key="2">
    <source>
        <dbReference type="EMBL" id="KAL0960413.1"/>
    </source>
</evidence>
<feature type="domain" description="GH16" evidence="1">
    <location>
        <begin position="1"/>
        <end position="210"/>
    </location>
</feature>
<dbReference type="SUPFAM" id="SSF49899">
    <property type="entry name" value="Concanavalin A-like lectins/glucanases"/>
    <property type="match status" value="1"/>
</dbReference>
<dbReference type="InterPro" id="IPR050546">
    <property type="entry name" value="Glycosyl_Hydrlase_16"/>
</dbReference>
<dbReference type="Pfam" id="PF26113">
    <property type="entry name" value="GH16_XgeA"/>
    <property type="match status" value="1"/>
</dbReference>
<dbReference type="PROSITE" id="PS51762">
    <property type="entry name" value="GH16_2"/>
    <property type="match status" value="1"/>
</dbReference>
<dbReference type="InterPro" id="IPR013320">
    <property type="entry name" value="ConA-like_dom_sf"/>
</dbReference>
<organism evidence="2 3">
    <name type="scientific">Hohenbuehelia grisea</name>
    <dbReference type="NCBI Taxonomy" id="104357"/>
    <lineage>
        <taxon>Eukaryota</taxon>
        <taxon>Fungi</taxon>
        <taxon>Dikarya</taxon>
        <taxon>Basidiomycota</taxon>
        <taxon>Agaricomycotina</taxon>
        <taxon>Agaricomycetes</taxon>
        <taxon>Agaricomycetidae</taxon>
        <taxon>Agaricales</taxon>
        <taxon>Pleurotineae</taxon>
        <taxon>Pleurotaceae</taxon>
        <taxon>Hohenbuehelia</taxon>
    </lineage>
</organism>
<proteinExistence type="predicted"/>
<comment type="caution">
    <text evidence="2">The sequence shown here is derived from an EMBL/GenBank/DDBJ whole genome shotgun (WGS) entry which is preliminary data.</text>
</comment>